<evidence type="ECO:0000259" key="1">
    <source>
        <dbReference type="PROSITE" id="PS50235"/>
    </source>
</evidence>
<dbReference type="PROSITE" id="PS00973">
    <property type="entry name" value="USP_2"/>
    <property type="match status" value="1"/>
</dbReference>
<accession>A0A3G4ZTC7</accession>
<dbReference type="InterPro" id="IPR018200">
    <property type="entry name" value="USP_CS"/>
</dbReference>
<dbReference type="GO" id="GO:0004843">
    <property type="term" value="F:cysteine-type deubiquitinase activity"/>
    <property type="evidence" value="ECO:0007669"/>
    <property type="project" value="InterPro"/>
</dbReference>
<dbReference type="PROSITE" id="PS00972">
    <property type="entry name" value="USP_1"/>
    <property type="match status" value="1"/>
</dbReference>
<proteinExistence type="predicted"/>
<sequence>MNPFVDIPDEQEQEPTKITVRGLSGLENIGNTCYMNSVIQCLNSLDLFRSYLLNREFYERQLYSNKMDVMAQNKRKKAGLVNDAKVAIGGEETIIKAVSHLLTVKLAKLFEKMWHRNYSIKPVSLKKVIGNTCSTFSGYRQNDSHELLNLILDTVHEETKSKVKVIYPRVPTDVENYVQVKRECTEKITDESLVPEERERYLSYLKQYRSTHLSSAIISDAYLFWKKYIEKSYSLITDLFTGLLYSKITCEICKNVTWAFDPFTNLSLPTPDFGNIHIHDILQKFVGEELLDNQDKYFCTECNKKVDAVKETRIWEPPNILIIHLKRFKIMGPTIVNKTLASVKFPIENLDISSYMSPIHIVGKTVYDLRAISDHNGSTCNSGHYVAYCKNSLSGLWYKFNDERVIHIPNEYVEEEIVTKDAYLLFYERRL</sequence>
<gene>
    <name evidence="2" type="ORF">Barrevirus2_16</name>
</gene>
<dbReference type="Pfam" id="PF00443">
    <property type="entry name" value="UCH"/>
    <property type="match status" value="1"/>
</dbReference>
<dbReference type="GO" id="GO:0016579">
    <property type="term" value="P:protein deubiquitination"/>
    <property type="evidence" value="ECO:0007669"/>
    <property type="project" value="InterPro"/>
</dbReference>
<evidence type="ECO:0000313" key="2">
    <source>
        <dbReference type="EMBL" id="AYV76863.1"/>
    </source>
</evidence>
<dbReference type="InterPro" id="IPR001394">
    <property type="entry name" value="Peptidase_C19_UCH"/>
</dbReference>
<keyword evidence="2" id="KW-0378">Hydrolase</keyword>
<protein>
    <submittedName>
        <fullName evidence="2">Ubiquitin carboxyl-terminal hydrolase</fullName>
    </submittedName>
</protein>
<dbReference type="SUPFAM" id="SSF54001">
    <property type="entry name" value="Cysteine proteinases"/>
    <property type="match status" value="1"/>
</dbReference>
<feature type="domain" description="USP" evidence="1">
    <location>
        <begin position="24"/>
        <end position="430"/>
    </location>
</feature>
<name>A0A3G4ZTC7_9VIRU</name>
<dbReference type="Gene3D" id="3.90.70.10">
    <property type="entry name" value="Cysteine proteinases"/>
    <property type="match status" value="1"/>
</dbReference>
<dbReference type="InterPro" id="IPR038765">
    <property type="entry name" value="Papain-like_cys_pep_sf"/>
</dbReference>
<dbReference type="PROSITE" id="PS50235">
    <property type="entry name" value="USP_3"/>
    <property type="match status" value="1"/>
</dbReference>
<organism evidence="2">
    <name type="scientific">Barrevirus sp</name>
    <dbReference type="NCBI Taxonomy" id="2487763"/>
    <lineage>
        <taxon>Viruses</taxon>
        <taxon>Varidnaviria</taxon>
        <taxon>Bamfordvirae</taxon>
        <taxon>Nucleocytoviricota</taxon>
        <taxon>Megaviricetes</taxon>
        <taxon>Imitervirales</taxon>
        <taxon>Mimiviridae</taxon>
        <taxon>Klosneuvirinae</taxon>
    </lineage>
</organism>
<dbReference type="InterPro" id="IPR050185">
    <property type="entry name" value="Ub_carboxyl-term_hydrolase"/>
</dbReference>
<dbReference type="PANTHER" id="PTHR21646">
    <property type="entry name" value="UBIQUITIN CARBOXYL-TERMINAL HYDROLASE"/>
    <property type="match status" value="1"/>
</dbReference>
<dbReference type="CDD" id="cd02674">
    <property type="entry name" value="Peptidase_C19R"/>
    <property type="match status" value="1"/>
</dbReference>
<reference evidence="2" key="1">
    <citation type="submission" date="2018-10" db="EMBL/GenBank/DDBJ databases">
        <title>Hidden diversity of soil giant viruses.</title>
        <authorList>
            <person name="Schulz F."/>
            <person name="Alteio L."/>
            <person name="Goudeau D."/>
            <person name="Ryan E.M."/>
            <person name="Malmstrom R.R."/>
            <person name="Blanchard J."/>
            <person name="Woyke T."/>
        </authorList>
    </citation>
    <scope>NUCLEOTIDE SEQUENCE</scope>
    <source>
        <strain evidence="2">BAV1</strain>
    </source>
</reference>
<dbReference type="InterPro" id="IPR028889">
    <property type="entry name" value="USP"/>
</dbReference>
<dbReference type="EMBL" id="MK071999">
    <property type="protein sequence ID" value="AYV76863.1"/>
    <property type="molecule type" value="Genomic_DNA"/>
</dbReference>